<feature type="region of interest" description="Disordered" evidence="1">
    <location>
        <begin position="488"/>
        <end position="631"/>
    </location>
</feature>
<comment type="caution">
    <text evidence="2">The sequence shown here is derived from an EMBL/GenBank/DDBJ whole genome shotgun (WGS) entry which is preliminary data.</text>
</comment>
<name>A0A482XEW8_LAOST</name>
<evidence type="ECO:0000256" key="1">
    <source>
        <dbReference type="SAM" id="MobiDB-lite"/>
    </source>
</evidence>
<feature type="compositionally biased region" description="Polar residues" evidence="1">
    <location>
        <begin position="498"/>
        <end position="516"/>
    </location>
</feature>
<proteinExistence type="predicted"/>
<feature type="region of interest" description="Disordered" evidence="1">
    <location>
        <begin position="777"/>
        <end position="802"/>
    </location>
</feature>
<feature type="compositionally biased region" description="Basic and acidic residues" evidence="1">
    <location>
        <begin position="182"/>
        <end position="210"/>
    </location>
</feature>
<dbReference type="EMBL" id="QKKF02010661">
    <property type="protein sequence ID" value="RZF44416.1"/>
    <property type="molecule type" value="Genomic_DNA"/>
</dbReference>
<feature type="compositionally biased region" description="Basic and acidic residues" evidence="1">
    <location>
        <begin position="284"/>
        <end position="306"/>
    </location>
</feature>
<accession>A0A482XEW8</accession>
<feature type="compositionally biased region" description="Polar residues" evidence="1">
    <location>
        <begin position="307"/>
        <end position="320"/>
    </location>
</feature>
<feature type="compositionally biased region" description="Polar residues" evidence="1">
    <location>
        <begin position="116"/>
        <end position="130"/>
    </location>
</feature>
<feature type="compositionally biased region" description="Basic and acidic residues" evidence="1">
    <location>
        <begin position="696"/>
        <end position="724"/>
    </location>
</feature>
<dbReference type="Proteomes" id="UP000291343">
    <property type="component" value="Unassembled WGS sequence"/>
</dbReference>
<keyword evidence="3" id="KW-1185">Reference proteome</keyword>
<feature type="compositionally biased region" description="Basic and acidic residues" evidence="1">
    <location>
        <begin position="550"/>
        <end position="579"/>
    </location>
</feature>
<feature type="compositionally biased region" description="Basic and acidic residues" evidence="1">
    <location>
        <begin position="47"/>
        <end position="57"/>
    </location>
</feature>
<sequence length="802" mass="88627">MFSRDKEALAARSENTATTQEPKTEKPSDLCSKPSENQEDIPPPEIYRTEFFLKGEDPILEEPEVEHTGTPPVEDSQMKPTSTKIDNKLSGSASNIDETNKVQASVKPLAKFPFTKDSQQKVSESTNSKLSDNENKLNKDQSSLKPLSKFSFAKQVKVPESSGNVVQDTKLKNQLNYSNAVEHNEKTCTTMEVEKNDGISEKKDGGKMKTPESSSVIEEKPVIPAESAKSVESQPPVTYRSEFVLWGSTDKTDQSEEYKTKNIELENSKSLFNSNSLDTLKSSTTEKIDPPLKQDSKTDIKMRENSGKQLSSSASKQLNVQRPKLDTSPKSSQVNQNSRSEEVPTNQSKVYDKSEVSSDDKVPKKVEPEEKPTTTEKRKQSIYGDVLVKNDNIKIFGIQVKSDVAPKVNETKIDLKTSAEKKTSDTRKVENLNGMKKNEKTVIPQFLNKKKIEANAKKVDEENKIQKKNESSSSFLKKNVLESKPLIANKPIDEQSEEQLLNGNVSSLKTKTSSPESLPVEKVQKPLPNVSTSLTKTDKTPETNLMEKSALLKDVKAVNDGKNTGDTKKETLSKPEDSKITNQLVKQSSASSSSPEVSKKTVVDDKNDARFSKGISIQDKNTQSVPDKIKSETTILEKSKITKPEEEAKPSLFGLKTSIEKTELGKSDEEIARPSLKLMNGGKLSISQDEDSVNGVEEKHLSINPLKEESSVEDDTSKKEDRVSSPKSTSVLKNQEVSIPTTTANQVITEVEKDSSKKLVGKTKEKSVTKIARVIGTKKGSKEAKKEDLTKDVSVSMSGQKT</sequence>
<protein>
    <submittedName>
        <fullName evidence="2">Uncharacterized protein</fullName>
    </submittedName>
</protein>
<feature type="compositionally biased region" description="Polar residues" evidence="1">
    <location>
        <begin position="328"/>
        <end position="349"/>
    </location>
</feature>
<feature type="compositionally biased region" description="Basic and acidic residues" evidence="1">
    <location>
        <begin position="597"/>
        <end position="611"/>
    </location>
</feature>
<reference evidence="2 3" key="1">
    <citation type="journal article" date="2017" name="Gigascience">
        <title>Genome sequence of the small brown planthopper, Laodelphax striatellus.</title>
        <authorList>
            <person name="Zhu J."/>
            <person name="Jiang F."/>
            <person name="Wang X."/>
            <person name="Yang P."/>
            <person name="Bao Y."/>
            <person name="Zhao W."/>
            <person name="Wang W."/>
            <person name="Lu H."/>
            <person name="Wang Q."/>
            <person name="Cui N."/>
            <person name="Li J."/>
            <person name="Chen X."/>
            <person name="Luo L."/>
            <person name="Yu J."/>
            <person name="Kang L."/>
            <person name="Cui F."/>
        </authorList>
    </citation>
    <scope>NUCLEOTIDE SEQUENCE [LARGE SCALE GENOMIC DNA]</scope>
    <source>
        <strain evidence="2">Lst14</strain>
    </source>
</reference>
<organism evidence="2 3">
    <name type="scientific">Laodelphax striatellus</name>
    <name type="common">Small brown planthopper</name>
    <name type="synonym">Delphax striatella</name>
    <dbReference type="NCBI Taxonomy" id="195883"/>
    <lineage>
        <taxon>Eukaryota</taxon>
        <taxon>Metazoa</taxon>
        <taxon>Ecdysozoa</taxon>
        <taxon>Arthropoda</taxon>
        <taxon>Hexapoda</taxon>
        <taxon>Insecta</taxon>
        <taxon>Pterygota</taxon>
        <taxon>Neoptera</taxon>
        <taxon>Paraneoptera</taxon>
        <taxon>Hemiptera</taxon>
        <taxon>Auchenorrhyncha</taxon>
        <taxon>Fulgoroidea</taxon>
        <taxon>Delphacidae</taxon>
        <taxon>Criomorphinae</taxon>
        <taxon>Laodelphax</taxon>
    </lineage>
</organism>
<evidence type="ECO:0000313" key="3">
    <source>
        <dbReference type="Proteomes" id="UP000291343"/>
    </source>
</evidence>
<feature type="region of interest" description="Disordered" evidence="1">
    <location>
        <begin position="672"/>
        <end position="738"/>
    </location>
</feature>
<feature type="compositionally biased region" description="Basic and acidic residues" evidence="1">
    <location>
        <begin position="350"/>
        <end position="379"/>
    </location>
</feature>
<feature type="compositionally biased region" description="Polar residues" evidence="1">
    <location>
        <begin position="725"/>
        <end position="738"/>
    </location>
</feature>
<feature type="compositionally biased region" description="Polar residues" evidence="1">
    <location>
        <begin position="78"/>
        <end position="103"/>
    </location>
</feature>
<gene>
    <name evidence="2" type="ORF">LSTR_LSTR015918</name>
</gene>
<feature type="compositionally biased region" description="Polar residues" evidence="1">
    <location>
        <begin position="268"/>
        <end position="283"/>
    </location>
</feature>
<dbReference type="AlphaFoldDB" id="A0A482XEW8"/>
<evidence type="ECO:0000313" key="2">
    <source>
        <dbReference type="EMBL" id="RZF44416.1"/>
    </source>
</evidence>
<dbReference type="InParanoid" id="A0A482XEW8"/>
<feature type="region of interest" description="Disordered" evidence="1">
    <location>
        <begin position="268"/>
        <end position="379"/>
    </location>
</feature>
<feature type="region of interest" description="Disordered" evidence="1">
    <location>
        <begin position="1"/>
        <end position="165"/>
    </location>
</feature>
<feature type="compositionally biased region" description="Polar residues" evidence="1">
    <location>
        <begin position="793"/>
        <end position="802"/>
    </location>
</feature>
<feature type="region of interest" description="Disordered" evidence="1">
    <location>
        <begin position="182"/>
        <end position="236"/>
    </location>
</feature>
<feature type="compositionally biased region" description="Low complexity" evidence="1">
    <location>
        <begin position="585"/>
        <end position="596"/>
    </location>
</feature>
<feature type="compositionally biased region" description="Basic and acidic residues" evidence="1">
    <location>
        <begin position="780"/>
        <end position="791"/>
    </location>
</feature>